<organism evidence="2">
    <name type="scientific">Arundo donax</name>
    <name type="common">Giant reed</name>
    <name type="synonym">Donax arundinaceus</name>
    <dbReference type="NCBI Taxonomy" id="35708"/>
    <lineage>
        <taxon>Eukaryota</taxon>
        <taxon>Viridiplantae</taxon>
        <taxon>Streptophyta</taxon>
        <taxon>Embryophyta</taxon>
        <taxon>Tracheophyta</taxon>
        <taxon>Spermatophyta</taxon>
        <taxon>Magnoliopsida</taxon>
        <taxon>Liliopsida</taxon>
        <taxon>Poales</taxon>
        <taxon>Poaceae</taxon>
        <taxon>PACMAD clade</taxon>
        <taxon>Arundinoideae</taxon>
        <taxon>Arundineae</taxon>
        <taxon>Arundo</taxon>
    </lineage>
</organism>
<sequence length="74" mass="8238">MNGSRSMPIVLDCPVLKRKPGYFSSVRNLESKTRVGIGFAGLQQAGAQVRREQPQRQKRGMSLPQMQHASKNTP</sequence>
<name>A0A0A9FB46_ARUDO</name>
<dbReference type="EMBL" id="GBRH01190525">
    <property type="protein sequence ID" value="JAE07371.1"/>
    <property type="molecule type" value="Transcribed_RNA"/>
</dbReference>
<evidence type="ECO:0000313" key="2">
    <source>
        <dbReference type="EMBL" id="JAE07371.1"/>
    </source>
</evidence>
<reference evidence="2" key="1">
    <citation type="submission" date="2014-09" db="EMBL/GenBank/DDBJ databases">
        <authorList>
            <person name="Magalhaes I.L.F."/>
            <person name="Oliveira U."/>
            <person name="Santos F.R."/>
            <person name="Vidigal T.H.D.A."/>
            <person name="Brescovit A.D."/>
            <person name="Santos A.J."/>
        </authorList>
    </citation>
    <scope>NUCLEOTIDE SEQUENCE</scope>
    <source>
        <tissue evidence="2">Shoot tissue taken approximately 20 cm above the soil surface</tissue>
    </source>
</reference>
<dbReference type="AlphaFoldDB" id="A0A0A9FB46"/>
<feature type="compositionally biased region" description="Polar residues" evidence="1">
    <location>
        <begin position="64"/>
        <end position="74"/>
    </location>
</feature>
<accession>A0A0A9FB46</accession>
<protein>
    <submittedName>
        <fullName evidence="2">Uncharacterized protein</fullName>
    </submittedName>
</protein>
<evidence type="ECO:0000256" key="1">
    <source>
        <dbReference type="SAM" id="MobiDB-lite"/>
    </source>
</evidence>
<proteinExistence type="predicted"/>
<reference evidence="2" key="2">
    <citation type="journal article" date="2015" name="Data Brief">
        <title>Shoot transcriptome of the giant reed, Arundo donax.</title>
        <authorList>
            <person name="Barrero R.A."/>
            <person name="Guerrero F.D."/>
            <person name="Moolhuijzen P."/>
            <person name="Goolsby J.A."/>
            <person name="Tidwell J."/>
            <person name="Bellgard S.E."/>
            <person name="Bellgard M.I."/>
        </authorList>
    </citation>
    <scope>NUCLEOTIDE SEQUENCE</scope>
    <source>
        <tissue evidence="2">Shoot tissue taken approximately 20 cm above the soil surface</tissue>
    </source>
</reference>
<feature type="region of interest" description="Disordered" evidence="1">
    <location>
        <begin position="43"/>
        <end position="74"/>
    </location>
</feature>